<dbReference type="AlphaFoldDB" id="A0AAD7SAI7"/>
<reference evidence="3" key="1">
    <citation type="journal article" date="2023" name="Science">
        <title>Genome structures resolve the early diversification of teleost fishes.</title>
        <authorList>
            <person name="Parey E."/>
            <person name="Louis A."/>
            <person name="Montfort J."/>
            <person name="Bouchez O."/>
            <person name="Roques C."/>
            <person name="Iampietro C."/>
            <person name="Lluch J."/>
            <person name="Castinel A."/>
            <person name="Donnadieu C."/>
            <person name="Desvignes T."/>
            <person name="Floi Bucao C."/>
            <person name="Jouanno E."/>
            <person name="Wen M."/>
            <person name="Mejri S."/>
            <person name="Dirks R."/>
            <person name="Jansen H."/>
            <person name="Henkel C."/>
            <person name="Chen W.J."/>
            <person name="Zahm M."/>
            <person name="Cabau C."/>
            <person name="Klopp C."/>
            <person name="Thompson A.W."/>
            <person name="Robinson-Rechavi M."/>
            <person name="Braasch I."/>
            <person name="Lecointre G."/>
            <person name="Bobe J."/>
            <person name="Postlethwait J.H."/>
            <person name="Berthelot C."/>
            <person name="Roest Crollius H."/>
            <person name="Guiguen Y."/>
        </authorList>
    </citation>
    <scope>NUCLEOTIDE SEQUENCE</scope>
    <source>
        <strain evidence="3">NC1722</strain>
    </source>
</reference>
<keyword evidence="4" id="KW-1185">Reference proteome</keyword>
<dbReference type="InterPro" id="IPR050951">
    <property type="entry name" value="Retrovirus_Pol_polyprotein"/>
</dbReference>
<evidence type="ECO:0000313" key="4">
    <source>
        <dbReference type="Proteomes" id="UP001221898"/>
    </source>
</evidence>
<dbReference type="FunFam" id="1.10.340.70:FF:000001">
    <property type="entry name" value="Retrovirus-related Pol polyprotein from transposon gypsy-like Protein"/>
    <property type="match status" value="1"/>
</dbReference>
<dbReference type="PANTHER" id="PTHR37984">
    <property type="entry name" value="PROTEIN CBG26694"/>
    <property type="match status" value="1"/>
</dbReference>
<comment type="caution">
    <text evidence="3">The sequence shown here is derived from an EMBL/GenBank/DDBJ whole genome shotgun (WGS) entry which is preliminary data.</text>
</comment>
<evidence type="ECO:0000313" key="3">
    <source>
        <dbReference type="EMBL" id="KAJ8398793.1"/>
    </source>
</evidence>
<protein>
    <recommendedName>
        <fullName evidence="1">Gypsy retrotransposon integrase-like protein 1</fullName>
    </recommendedName>
</protein>
<proteinExistence type="predicted"/>
<gene>
    <name evidence="3" type="ORF">AAFF_G00419900</name>
</gene>
<evidence type="ECO:0000259" key="2">
    <source>
        <dbReference type="Pfam" id="PF17921"/>
    </source>
</evidence>
<dbReference type="PANTHER" id="PTHR37984:SF15">
    <property type="entry name" value="INTEGRASE CATALYTIC DOMAIN-CONTAINING PROTEIN"/>
    <property type="match status" value="1"/>
</dbReference>
<dbReference type="EMBL" id="JAINUG010000088">
    <property type="protein sequence ID" value="KAJ8398793.1"/>
    <property type="molecule type" value="Genomic_DNA"/>
</dbReference>
<evidence type="ECO:0000256" key="1">
    <source>
        <dbReference type="ARBA" id="ARBA00039658"/>
    </source>
</evidence>
<accession>A0AAD7SAI7</accession>
<dbReference type="Proteomes" id="UP001221898">
    <property type="component" value="Unassembled WGS sequence"/>
</dbReference>
<dbReference type="InterPro" id="IPR041588">
    <property type="entry name" value="Integrase_H2C2"/>
</dbReference>
<dbReference type="Pfam" id="PF17921">
    <property type="entry name" value="Integrase_H2C2"/>
    <property type="match status" value="1"/>
</dbReference>
<sequence length="198" mass="22118">MTASILKSLRVPLLVGWNIPGLDRLYTAIQMIHGTQLMAASSSPPVGQYGRAQWDDPNLAGVRSQIQEVDRCFLMGKTPGKPYFTIRSRLLYQVDDLQVEELMQLLVPQVYMPVVLELVHAHIQGAHLGVEKTMEQLLQRYFRPGIYKAVKDFCRACPQCQITSPVQPPRMPLIPFLHTLREDKNGSCGAPPILGLGA</sequence>
<organism evidence="3 4">
    <name type="scientific">Aldrovandia affinis</name>
    <dbReference type="NCBI Taxonomy" id="143900"/>
    <lineage>
        <taxon>Eukaryota</taxon>
        <taxon>Metazoa</taxon>
        <taxon>Chordata</taxon>
        <taxon>Craniata</taxon>
        <taxon>Vertebrata</taxon>
        <taxon>Euteleostomi</taxon>
        <taxon>Actinopterygii</taxon>
        <taxon>Neopterygii</taxon>
        <taxon>Teleostei</taxon>
        <taxon>Notacanthiformes</taxon>
        <taxon>Halosauridae</taxon>
        <taxon>Aldrovandia</taxon>
    </lineage>
</organism>
<feature type="domain" description="Integrase zinc-binding" evidence="2">
    <location>
        <begin position="107"/>
        <end position="164"/>
    </location>
</feature>
<dbReference type="Gene3D" id="1.10.340.70">
    <property type="match status" value="1"/>
</dbReference>
<name>A0AAD7SAI7_9TELE</name>